<feature type="compositionally biased region" description="Polar residues" evidence="4">
    <location>
        <begin position="43"/>
        <end position="62"/>
    </location>
</feature>
<dbReference type="EMBL" id="CM004391">
    <property type="protein sequence ID" value="OAY50841.1"/>
    <property type="molecule type" value="Genomic_DNA"/>
</dbReference>
<dbReference type="EMBL" id="CM004391">
    <property type="protein sequence ID" value="OAY50845.1"/>
    <property type="molecule type" value="Genomic_DNA"/>
</dbReference>
<dbReference type="GO" id="GO:0004674">
    <property type="term" value="F:protein serine/threonine kinase activity"/>
    <property type="evidence" value="ECO:0007669"/>
    <property type="project" value="UniProtKB-KW"/>
</dbReference>
<keyword evidence="3" id="KW-0067">ATP-binding</keyword>
<protein>
    <recommendedName>
        <fullName evidence="5">Protein kinase domain-containing protein</fullName>
    </recommendedName>
</protein>
<dbReference type="PROSITE" id="PS50011">
    <property type="entry name" value="PROTEIN_KINASE_DOM"/>
    <property type="match status" value="1"/>
</dbReference>
<feature type="region of interest" description="Disordered" evidence="4">
    <location>
        <begin position="83"/>
        <end position="102"/>
    </location>
</feature>
<evidence type="ECO:0000313" key="6">
    <source>
        <dbReference type="EMBL" id="OAY50845.1"/>
    </source>
</evidence>
<evidence type="ECO:0000256" key="3">
    <source>
        <dbReference type="ARBA" id="ARBA00022840"/>
    </source>
</evidence>
<name>A0A251KXI4_MANES</name>
<evidence type="ECO:0000256" key="1">
    <source>
        <dbReference type="ARBA" id="ARBA00022527"/>
    </source>
</evidence>
<dbReference type="PROSITE" id="PS00109">
    <property type="entry name" value="PROTEIN_KINASE_TYR"/>
    <property type="match status" value="1"/>
</dbReference>
<keyword evidence="1" id="KW-0723">Serine/threonine-protein kinase</keyword>
<dbReference type="Gramene" id="Manes.05G166700.12.v8.1">
    <property type="protein sequence ID" value="Manes.05G166700.12.v8.1.CDS"/>
    <property type="gene ID" value="Manes.05G166700.v8.1"/>
</dbReference>
<dbReference type="Gene3D" id="1.10.510.10">
    <property type="entry name" value="Transferase(Phosphotransferase) domain 1"/>
    <property type="match status" value="1"/>
</dbReference>
<evidence type="ECO:0000256" key="2">
    <source>
        <dbReference type="ARBA" id="ARBA00022741"/>
    </source>
</evidence>
<keyword evidence="1" id="KW-0418">Kinase</keyword>
<dbReference type="PANTHER" id="PTHR47989:SF14">
    <property type="entry name" value="INACTIVE PROTEIN KINASE SELMODRAFT_444075"/>
    <property type="match status" value="1"/>
</dbReference>
<dbReference type="AlphaFoldDB" id="A0A251KXI4"/>
<gene>
    <name evidence="6" type="ORF">MANES_05G166700</name>
</gene>
<dbReference type="Gene3D" id="3.30.200.20">
    <property type="entry name" value="Phosphorylase Kinase, domain 1"/>
    <property type="match status" value="1"/>
</dbReference>
<evidence type="ECO:0000256" key="4">
    <source>
        <dbReference type="SAM" id="MobiDB-lite"/>
    </source>
</evidence>
<sequence>MKGSQAKVLRLNLGCSDEDQAPYCSASSSPLRNFGGQRIKHSTPMTSPEGSSTSCSGTREGSLSSCDSMTPLFLIHKQNPLFERTNKGNHAPENNQNDSDDSLKASDCKLITLSANLTSSAAGNHNSVFWIPQNHHVDEKSSTTQNRSSVKIGTQTSRTLLDKFMQHDQDARAGIVLLSQNHQKEHTATSSPRNAVSLGRMSSVPPPLCSLCQHKAPVFGIPPRQFSYKELEEATEGFSDMNFLARGGFGNVYRGILRDGQMVALKLLKSGNSQAGADFDRAVWVLSCAQHRNVVLLVGFCIDGKKRILVYEYICNGSLEFHLHGNKRAPLDLHSKMKIAIGTARGLRYLHEDCRVGCIVHRDMRPNNILVTHDFEPLVADFGLARWHSEWSISTEERVIGTSGYLAPEYINGGKITQKVDVYAFGVVLLELMTGQRISELHFYEGLNFLSDWYTLAALDPIHALTKIYRLLDRYLATAQVHEFLYQLQAMGEAAFLCLHPDPESRPAMSKILKILE</sequence>
<evidence type="ECO:0000313" key="7">
    <source>
        <dbReference type="Proteomes" id="UP000091857"/>
    </source>
</evidence>
<keyword evidence="2" id="KW-0547">Nucleotide-binding</keyword>
<accession>A0A251KXI4</accession>
<dbReference type="Pfam" id="PF07714">
    <property type="entry name" value="PK_Tyr_Ser-Thr"/>
    <property type="match status" value="1"/>
</dbReference>
<keyword evidence="7" id="KW-1185">Reference proteome</keyword>
<organism evidence="6 7">
    <name type="scientific">Manihot esculenta</name>
    <name type="common">Cassava</name>
    <name type="synonym">Jatropha manihot</name>
    <dbReference type="NCBI Taxonomy" id="3983"/>
    <lineage>
        <taxon>Eukaryota</taxon>
        <taxon>Viridiplantae</taxon>
        <taxon>Streptophyta</taxon>
        <taxon>Embryophyta</taxon>
        <taxon>Tracheophyta</taxon>
        <taxon>Spermatophyta</taxon>
        <taxon>Magnoliopsida</taxon>
        <taxon>eudicotyledons</taxon>
        <taxon>Gunneridae</taxon>
        <taxon>Pentapetalae</taxon>
        <taxon>rosids</taxon>
        <taxon>fabids</taxon>
        <taxon>Malpighiales</taxon>
        <taxon>Euphorbiaceae</taxon>
        <taxon>Crotonoideae</taxon>
        <taxon>Manihoteae</taxon>
        <taxon>Manihot</taxon>
    </lineage>
</organism>
<dbReference type="InterPro" id="IPR008266">
    <property type="entry name" value="Tyr_kinase_AS"/>
</dbReference>
<dbReference type="Gramene" id="Manes.05G166700.2.v8.1">
    <property type="protein sequence ID" value="Manes.05G166700.2.v8.1.CDS"/>
    <property type="gene ID" value="Manes.05G166700.v8.1"/>
</dbReference>
<reference evidence="6 7" key="1">
    <citation type="submission" date="2016-02" db="EMBL/GenBank/DDBJ databases">
        <title>WGS assembly of Manihot esculenta.</title>
        <authorList>
            <person name="Bredeson J.V."/>
            <person name="Prochnik S.E."/>
            <person name="Lyons J.B."/>
            <person name="Schmutz J."/>
            <person name="Grimwood J."/>
            <person name="Vrebalov J."/>
            <person name="Bart R.S."/>
            <person name="Amuge T."/>
            <person name="Ferguson M.E."/>
            <person name="Green R."/>
            <person name="Putnam N."/>
            <person name="Stites J."/>
            <person name="Rounsley S."/>
            <person name="Rokhsar D.S."/>
        </authorList>
    </citation>
    <scope>NUCLEOTIDE SEQUENCE [LARGE SCALE GENOMIC DNA]</scope>
    <source>
        <strain evidence="7">cv. AM560-2</strain>
        <tissue evidence="6">Leaf</tissue>
    </source>
</reference>
<dbReference type="PANTHER" id="PTHR47989">
    <property type="entry name" value="OS01G0750732 PROTEIN"/>
    <property type="match status" value="1"/>
</dbReference>
<dbReference type="GO" id="GO:0005524">
    <property type="term" value="F:ATP binding"/>
    <property type="evidence" value="ECO:0007669"/>
    <property type="project" value="UniProtKB-KW"/>
</dbReference>
<dbReference type="SUPFAM" id="SSF56112">
    <property type="entry name" value="Protein kinase-like (PK-like)"/>
    <property type="match status" value="1"/>
</dbReference>
<evidence type="ECO:0000259" key="5">
    <source>
        <dbReference type="PROSITE" id="PS50011"/>
    </source>
</evidence>
<dbReference type="InterPro" id="IPR011009">
    <property type="entry name" value="Kinase-like_dom_sf"/>
</dbReference>
<proteinExistence type="predicted"/>
<dbReference type="FunFam" id="3.30.200.20:FF:000162">
    <property type="entry name" value="Adenine nucleotide alpha hydrolase-like domain kinase"/>
    <property type="match status" value="1"/>
</dbReference>
<feature type="domain" description="Protein kinase" evidence="5">
    <location>
        <begin position="238"/>
        <end position="517"/>
    </location>
</feature>
<dbReference type="InterPro" id="IPR000719">
    <property type="entry name" value="Prot_kinase_dom"/>
</dbReference>
<dbReference type="Proteomes" id="UP000091857">
    <property type="component" value="Chromosome 5"/>
</dbReference>
<dbReference type="InterPro" id="IPR001245">
    <property type="entry name" value="Ser-Thr/Tyr_kinase_cat_dom"/>
</dbReference>
<keyword evidence="1" id="KW-0808">Transferase</keyword>
<feature type="region of interest" description="Disordered" evidence="4">
    <location>
        <begin position="34"/>
        <end position="62"/>
    </location>
</feature>